<keyword evidence="1" id="KW-0540">Nuclease</keyword>
<protein>
    <submittedName>
        <fullName evidence="1">Putative DNA repair exonuclease</fullName>
    </submittedName>
</protein>
<dbReference type="InterPro" id="IPR029052">
    <property type="entry name" value="Metallo-depent_PP-like"/>
</dbReference>
<organism evidence="1">
    <name type="scientific">viral metagenome</name>
    <dbReference type="NCBI Taxonomy" id="1070528"/>
    <lineage>
        <taxon>unclassified sequences</taxon>
        <taxon>metagenomes</taxon>
        <taxon>organismal metagenomes</taxon>
    </lineage>
</organism>
<dbReference type="SUPFAM" id="SSF56300">
    <property type="entry name" value="Metallo-dependent phosphatases"/>
    <property type="match status" value="1"/>
</dbReference>
<accession>A0A6M3J6G1</accession>
<dbReference type="EMBL" id="MT141542">
    <property type="protein sequence ID" value="QJA65649.1"/>
    <property type="molecule type" value="Genomic_DNA"/>
</dbReference>
<reference evidence="1" key="1">
    <citation type="submission" date="2020-03" db="EMBL/GenBank/DDBJ databases">
        <title>The deep terrestrial virosphere.</title>
        <authorList>
            <person name="Holmfeldt K."/>
            <person name="Nilsson E."/>
            <person name="Simone D."/>
            <person name="Lopez-Fernandez M."/>
            <person name="Wu X."/>
            <person name="de Brujin I."/>
            <person name="Lundin D."/>
            <person name="Andersson A."/>
            <person name="Bertilsson S."/>
            <person name="Dopson M."/>
        </authorList>
    </citation>
    <scope>NUCLEOTIDE SEQUENCE</scope>
    <source>
        <strain evidence="1">MM415B00382</strain>
    </source>
</reference>
<proteinExistence type="predicted"/>
<sequence>MVQAQLSAKAGTRGRPLVVGSPDDLARSLSESARTSLARIWDELPPDVLRCTEGMALGEQRKYVSWQINPEQIKAKQLEVSQITDVQFGHVSCRMDRMLEYRDWILAKPNRYMLWTGDMIDAWAAWSPGRPFEQLFDPLSQVVRFAEAWAPARHRVLGFVGGNHERRAIPGFGDLGSMLAMVLKLPYSAGRQLIDLYYGDHQPFQITLWHGRGGARTKGTVAQTLDRFMQQGDSQLYLMGHLHQPLIMPAWKEVRDTRQREVRLKKCVGAVGSSFLRTWGTYGEVAGYHANDVLMPRAILEPNGKWEVTLK</sequence>
<dbReference type="AlphaFoldDB" id="A0A6M3J6G1"/>
<evidence type="ECO:0000313" key="1">
    <source>
        <dbReference type="EMBL" id="QJA65649.1"/>
    </source>
</evidence>
<name>A0A6M3J6G1_9ZZZZ</name>
<dbReference type="GO" id="GO:0004527">
    <property type="term" value="F:exonuclease activity"/>
    <property type="evidence" value="ECO:0007669"/>
    <property type="project" value="UniProtKB-KW"/>
</dbReference>
<keyword evidence="1" id="KW-0378">Hydrolase</keyword>
<keyword evidence="1" id="KW-0269">Exonuclease</keyword>
<gene>
    <name evidence="1" type="ORF">MM415B00382_0039</name>
</gene>